<evidence type="ECO:0000313" key="1">
    <source>
        <dbReference type="EMBL" id="THH12186.1"/>
    </source>
</evidence>
<comment type="caution">
    <text evidence="1">The sequence shown here is derived from an EMBL/GenBank/DDBJ whole genome shotgun (WGS) entry which is preliminary data.</text>
</comment>
<dbReference type="AlphaFoldDB" id="A0A4S4LJF8"/>
<reference evidence="1 2" key="1">
    <citation type="submission" date="2019-02" db="EMBL/GenBank/DDBJ databases">
        <title>Genome sequencing of the rare red list fungi Bondarzewia mesenterica.</title>
        <authorList>
            <person name="Buettner E."/>
            <person name="Kellner H."/>
        </authorList>
    </citation>
    <scope>NUCLEOTIDE SEQUENCE [LARGE SCALE GENOMIC DNA]</scope>
    <source>
        <strain evidence="1 2">DSM 108281</strain>
    </source>
</reference>
<sequence>MSISPPIFIQVDISEVSVSELIDPISSDYLATPSITSSIYSSAQSSSLLDVSCTPNPHMIISTFPETERSWQLVRDSGCPIKVGTLVES</sequence>
<accession>A0A4S4LJF8</accession>
<evidence type="ECO:0000313" key="2">
    <source>
        <dbReference type="Proteomes" id="UP000310158"/>
    </source>
</evidence>
<gene>
    <name evidence="1" type="ORF">EW146_g7792</name>
</gene>
<dbReference type="EMBL" id="SGPL01000477">
    <property type="protein sequence ID" value="THH12186.1"/>
    <property type="molecule type" value="Genomic_DNA"/>
</dbReference>
<name>A0A4S4LJF8_9AGAM</name>
<protein>
    <submittedName>
        <fullName evidence="1">Uncharacterized protein</fullName>
    </submittedName>
</protein>
<proteinExistence type="predicted"/>
<dbReference type="Proteomes" id="UP000310158">
    <property type="component" value="Unassembled WGS sequence"/>
</dbReference>
<organism evidence="1 2">
    <name type="scientific">Bondarzewia mesenterica</name>
    <dbReference type="NCBI Taxonomy" id="1095465"/>
    <lineage>
        <taxon>Eukaryota</taxon>
        <taxon>Fungi</taxon>
        <taxon>Dikarya</taxon>
        <taxon>Basidiomycota</taxon>
        <taxon>Agaricomycotina</taxon>
        <taxon>Agaricomycetes</taxon>
        <taxon>Russulales</taxon>
        <taxon>Bondarzewiaceae</taxon>
        <taxon>Bondarzewia</taxon>
    </lineage>
</organism>
<keyword evidence="2" id="KW-1185">Reference proteome</keyword>